<dbReference type="EMBL" id="BPQB01000032">
    <property type="protein sequence ID" value="GJE93395.1"/>
    <property type="molecule type" value="Genomic_DNA"/>
</dbReference>
<evidence type="ECO:0000313" key="4">
    <source>
        <dbReference type="Proteomes" id="UP000703269"/>
    </source>
</evidence>
<accession>A0A9P3GEL0</accession>
<dbReference type="Proteomes" id="UP000703269">
    <property type="component" value="Unassembled WGS sequence"/>
</dbReference>
<keyword evidence="2" id="KW-0472">Membrane</keyword>
<protein>
    <submittedName>
        <fullName evidence="3">Uncharacterized protein</fullName>
    </submittedName>
</protein>
<dbReference type="OrthoDB" id="3784821at2759"/>
<feature type="compositionally biased region" description="Basic and acidic residues" evidence="1">
    <location>
        <begin position="63"/>
        <end position="72"/>
    </location>
</feature>
<sequence length="72" mass="8012">MAGPQLSPQARRLQVIIVSAPIMGACAYVLYERLVQGKPRRTLPRDEPDAHGPVFPEPLRASDILHDPKKDQ</sequence>
<feature type="transmembrane region" description="Helical" evidence="2">
    <location>
        <begin position="12"/>
        <end position="31"/>
    </location>
</feature>
<name>A0A9P3GEL0_9APHY</name>
<comment type="caution">
    <text evidence="3">The sequence shown here is derived from an EMBL/GenBank/DDBJ whole genome shotgun (WGS) entry which is preliminary data.</text>
</comment>
<organism evidence="3 4">
    <name type="scientific">Phanerochaete sordida</name>
    <dbReference type="NCBI Taxonomy" id="48140"/>
    <lineage>
        <taxon>Eukaryota</taxon>
        <taxon>Fungi</taxon>
        <taxon>Dikarya</taxon>
        <taxon>Basidiomycota</taxon>
        <taxon>Agaricomycotina</taxon>
        <taxon>Agaricomycetes</taxon>
        <taxon>Polyporales</taxon>
        <taxon>Phanerochaetaceae</taxon>
        <taxon>Phanerochaete</taxon>
    </lineage>
</organism>
<proteinExistence type="predicted"/>
<keyword evidence="2" id="KW-0812">Transmembrane</keyword>
<evidence type="ECO:0000256" key="2">
    <source>
        <dbReference type="SAM" id="Phobius"/>
    </source>
</evidence>
<dbReference type="AlphaFoldDB" id="A0A9P3GEL0"/>
<keyword evidence="2" id="KW-1133">Transmembrane helix</keyword>
<evidence type="ECO:0000256" key="1">
    <source>
        <dbReference type="SAM" id="MobiDB-lite"/>
    </source>
</evidence>
<reference evidence="3 4" key="1">
    <citation type="submission" date="2021-08" db="EMBL/GenBank/DDBJ databases">
        <title>Draft Genome Sequence of Phanerochaete sordida strain YK-624.</title>
        <authorList>
            <person name="Mori T."/>
            <person name="Dohra H."/>
            <person name="Suzuki T."/>
            <person name="Kawagishi H."/>
            <person name="Hirai H."/>
        </authorList>
    </citation>
    <scope>NUCLEOTIDE SEQUENCE [LARGE SCALE GENOMIC DNA]</scope>
    <source>
        <strain evidence="3 4">YK-624</strain>
    </source>
</reference>
<feature type="region of interest" description="Disordered" evidence="1">
    <location>
        <begin position="38"/>
        <end position="72"/>
    </location>
</feature>
<evidence type="ECO:0000313" key="3">
    <source>
        <dbReference type="EMBL" id="GJE93395.1"/>
    </source>
</evidence>
<gene>
    <name evidence="3" type="ORF">PsYK624_095540</name>
</gene>
<keyword evidence="4" id="KW-1185">Reference proteome</keyword>